<feature type="signal peptide" evidence="2">
    <location>
        <begin position="1"/>
        <end position="25"/>
    </location>
</feature>
<accession>A0A0E0K9G4</accession>
<dbReference type="Gramene" id="OPUNC03G05320.1">
    <property type="protein sequence ID" value="OPUNC03G05320.1"/>
    <property type="gene ID" value="OPUNC03G05320"/>
</dbReference>
<dbReference type="AlphaFoldDB" id="A0A0E0K9G4"/>
<evidence type="ECO:0008006" key="5">
    <source>
        <dbReference type="Google" id="ProtNLM"/>
    </source>
</evidence>
<feature type="region of interest" description="Disordered" evidence="1">
    <location>
        <begin position="49"/>
        <end position="68"/>
    </location>
</feature>
<name>A0A0E0K9G4_ORYPU</name>
<evidence type="ECO:0000256" key="1">
    <source>
        <dbReference type="SAM" id="MobiDB-lite"/>
    </source>
</evidence>
<dbReference type="HOGENOM" id="CLU_1410869_0_0_1"/>
<reference evidence="3" key="2">
    <citation type="submission" date="2018-05" db="EMBL/GenBank/DDBJ databases">
        <title>OpunRS2 (Oryza punctata Reference Sequence Version 2).</title>
        <authorList>
            <person name="Zhang J."/>
            <person name="Kudrna D."/>
            <person name="Lee S."/>
            <person name="Talag J."/>
            <person name="Welchert J."/>
            <person name="Wing R.A."/>
        </authorList>
    </citation>
    <scope>NUCLEOTIDE SEQUENCE [LARGE SCALE GENOMIC DNA]</scope>
</reference>
<dbReference type="Proteomes" id="UP000026962">
    <property type="component" value="Chromosome 3"/>
</dbReference>
<sequence length="193" mass="20739">MQNFAGFAVMLWVLICGRVLSPVSSICSLLEMGAGARDNEWTALPIDQEHVPDSHSLETRKKEPSHPVNLCSKMSMKTIGESLYIAVGRGPGPVWGVGQAEAAAAVRVVTCNHPFRIEFGGGGGERGPASSEWHPLRSATTMARLFGVASDQIRLRHLPLPRHALDMGALAASDVTLIVPFSTPNPITSRMVF</sequence>
<organism evidence="3">
    <name type="scientific">Oryza punctata</name>
    <name type="common">Red rice</name>
    <dbReference type="NCBI Taxonomy" id="4537"/>
    <lineage>
        <taxon>Eukaryota</taxon>
        <taxon>Viridiplantae</taxon>
        <taxon>Streptophyta</taxon>
        <taxon>Embryophyta</taxon>
        <taxon>Tracheophyta</taxon>
        <taxon>Spermatophyta</taxon>
        <taxon>Magnoliopsida</taxon>
        <taxon>Liliopsida</taxon>
        <taxon>Poales</taxon>
        <taxon>Poaceae</taxon>
        <taxon>BOP clade</taxon>
        <taxon>Oryzoideae</taxon>
        <taxon>Oryzeae</taxon>
        <taxon>Oryzinae</taxon>
        <taxon>Oryza</taxon>
    </lineage>
</organism>
<feature type="compositionally biased region" description="Basic and acidic residues" evidence="1">
    <location>
        <begin position="49"/>
        <end position="65"/>
    </location>
</feature>
<evidence type="ECO:0000313" key="3">
    <source>
        <dbReference type="EnsemblPlants" id="OPUNC03G05320.1"/>
    </source>
</evidence>
<feature type="chain" id="PRO_5002364803" description="Secreted protein" evidence="2">
    <location>
        <begin position="26"/>
        <end position="193"/>
    </location>
</feature>
<protein>
    <recommendedName>
        <fullName evidence="5">Secreted protein</fullName>
    </recommendedName>
</protein>
<reference evidence="3" key="1">
    <citation type="submission" date="2015-04" db="UniProtKB">
        <authorList>
            <consortium name="EnsemblPlants"/>
        </authorList>
    </citation>
    <scope>IDENTIFICATION</scope>
</reference>
<dbReference type="EnsemblPlants" id="OPUNC03G05320.1">
    <property type="protein sequence ID" value="OPUNC03G05320.1"/>
    <property type="gene ID" value="OPUNC03G05320"/>
</dbReference>
<keyword evidence="2" id="KW-0732">Signal</keyword>
<evidence type="ECO:0000256" key="2">
    <source>
        <dbReference type="SAM" id="SignalP"/>
    </source>
</evidence>
<proteinExistence type="predicted"/>
<keyword evidence="4" id="KW-1185">Reference proteome</keyword>
<evidence type="ECO:0000313" key="4">
    <source>
        <dbReference type="Proteomes" id="UP000026962"/>
    </source>
</evidence>